<dbReference type="AlphaFoldDB" id="A0A8T1V8J4"/>
<proteinExistence type="predicted"/>
<comment type="caution">
    <text evidence="2">The sequence shown here is derived from an EMBL/GenBank/DDBJ whole genome shotgun (WGS) entry which is preliminary data.</text>
</comment>
<evidence type="ECO:0000256" key="1">
    <source>
        <dbReference type="SAM" id="MobiDB-lite"/>
    </source>
</evidence>
<feature type="region of interest" description="Disordered" evidence="1">
    <location>
        <begin position="1"/>
        <end position="57"/>
    </location>
</feature>
<dbReference type="Proteomes" id="UP000694044">
    <property type="component" value="Unassembled WGS sequence"/>
</dbReference>
<keyword evidence="3" id="KW-1185">Reference proteome</keyword>
<gene>
    <name evidence="2" type="ORF">PHYPSEUDO_013051</name>
</gene>
<feature type="compositionally biased region" description="Polar residues" evidence="1">
    <location>
        <begin position="7"/>
        <end position="31"/>
    </location>
</feature>
<name>A0A8T1V8J4_9STRA</name>
<dbReference type="EMBL" id="JAGDFM010000659">
    <property type="protein sequence ID" value="KAG7376600.1"/>
    <property type="molecule type" value="Genomic_DNA"/>
</dbReference>
<reference evidence="2" key="1">
    <citation type="submission" date="2021-02" db="EMBL/GenBank/DDBJ databases">
        <authorList>
            <person name="Palmer J.M."/>
        </authorList>
    </citation>
    <scope>NUCLEOTIDE SEQUENCE</scope>
    <source>
        <strain evidence="2">SCRP734</strain>
    </source>
</reference>
<protein>
    <submittedName>
        <fullName evidence="2">Uncharacterized protein</fullName>
    </submittedName>
</protein>
<sequence length="103" mass="11137">MAFRASDATQPVHTDHPSQNPKALGTSNYCNLTDVAKSVDEDRGDTSTSSDIPVPSVSKFNAAAVSDQNDHNEHPAKKLKMPRASKKIDISGVQRLPLSESFM</sequence>
<organism evidence="2 3">
    <name type="scientific">Phytophthora pseudosyringae</name>
    <dbReference type="NCBI Taxonomy" id="221518"/>
    <lineage>
        <taxon>Eukaryota</taxon>
        <taxon>Sar</taxon>
        <taxon>Stramenopiles</taxon>
        <taxon>Oomycota</taxon>
        <taxon>Peronosporomycetes</taxon>
        <taxon>Peronosporales</taxon>
        <taxon>Peronosporaceae</taxon>
        <taxon>Phytophthora</taxon>
    </lineage>
</organism>
<evidence type="ECO:0000313" key="2">
    <source>
        <dbReference type="EMBL" id="KAG7376600.1"/>
    </source>
</evidence>
<evidence type="ECO:0000313" key="3">
    <source>
        <dbReference type="Proteomes" id="UP000694044"/>
    </source>
</evidence>
<accession>A0A8T1V8J4</accession>